<dbReference type="InterPro" id="IPR038096">
    <property type="entry name" value="TEA/ATTS_sf"/>
</dbReference>
<keyword evidence="2" id="KW-0217">Developmental protein</keyword>
<feature type="region of interest" description="Disordered" evidence="8">
    <location>
        <begin position="70"/>
        <end position="117"/>
    </location>
</feature>
<dbReference type="GO" id="GO:0005667">
    <property type="term" value="C:transcription regulator complex"/>
    <property type="evidence" value="ECO:0007669"/>
    <property type="project" value="TreeGrafter"/>
</dbReference>
<dbReference type="PANTHER" id="PTHR11834">
    <property type="entry name" value="TRANSCRIPTIONAL ENHANCER FACTOR TEF RELATED"/>
    <property type="match status" value="1"/>
</dbReference>
<dbReference type="InterPro" id="IPR050937">
    <property type="entry name" value="TEC1_TEAD_TF"/>
</dbReference>
<feature type="DNA-binding region" description="TEA" evidence="7">
    <location>
        <begin position="109"/>
        <end position="185"/>
    </location>
</feature>
<evidence type="ECO:0000256" key="1">
    <source>
        <dbReference type="ARBA" id="ARBA00004123"/>
    </source>
</evidence>
<evidence type="ECO:0000256" key="4">
    <source>
        <dbReference type="ARBA" id="ARBA00023125"/>
    </source>
</evidence>
<dbReference type="Pfam" id="PF17725">
    <property type="entry name" value="YBD"/>
    <property type="match status" value="1"/>
</dbReference>
<protein>
    <submittedName>
        <fullName evidence="11">TEA domain-containing protein</fullName>
    </submittedName>
</protein>
<keyword evidence="5" id="KW-0804">Transcription</keyword>
<dbReference type="PROSITE" id="PS51088">
    <property type="entry name" value="TEA_2"/>
    <property type="match status" value="1"/>
</dbReference>
<evidence type="ECO:0000256" key="6">
    <source>
        <dbReference type="ARBA" id="ARBA00023242"/>
    </source>
</evidence>
<dbReference type="AlphaFoldDB" id="A0A914HKP9"/>
<dbReference type="GO" id="GO:0035329">
    <property type="term" value="P:hippo signaling"/>
    <property type="evidence" value="ECO:0007669"/>
    <property type="project" value="TreeGrafter"/>
</dbReference>
<dbReference type="InterPro" id="IPR000818">
    <property type="entry name" value="TEA/ATTS_dom"/>
</dbReference>
<feature type="compositionally biased region" description="Gly residues" evidence="8">
    <location>
        <begin position="271"/>
        <end position="293"/>
    </location>
</feature>
<evidence type="ECO:0000256" key="2">
    <source>
        <dbReference type="ARBA" id="ARBA00022473"/>
    </source>
</evidence>
<feature type="compositionally biased region" description="Low complexity" evidence="8">
    <location>
        <begin position="79"/>
        <end position="91"/>
    </location>
</feature>
<feature type="region of interest" description="Disordered" evidence="8">
    <location>
        <begin position="260"/>
        <end position="299"/>
    </location>
</feature>
<dbReference type="Proteomes" id="UP000887572">
    <property type="component" value="Unplaced"/>
</dbReference>
<keyword evidence="10" id="KW-1185">Reference proteome</keyword>
<dbReference type="PRINTS" id="PR00065">
    <property type="entry name" value="TEADOMAIN"/>
</dbReference>
<reference evidence="11" key="1">
    <citation type="submission" date="2022-11" db="UniProtKB">
        <authorList>
            <consortium name="WormBaseParasite"/>
        </authorList>
    </citation>
    <scope>IDENTIFICATION</scope>
</reference>
<keyword evidence="6" id="KW-0539">Nucleus</keyword>
<sequence length="669" mass="70967">MNFATATGAGGGCSTRIVDDSIDDTKPQLLNLGSLATVWPQQRQQAQQQLLGQDLLSSVVDGPLFSTNAASSTPSINANNVSNTSPQSSSSNGGGNNGTMANTPGGADGGDAEGVWSPDIDQAFHEALQIYPPCGRRKIILSDEGKMYGRNELIARYIKIRCGKTRTRKQVSSHIQVLARKKQREHQARMKVHHHHQDGQQTTDFGMSQHQQQLAPPPSTSGSISPNPGAPLGGADPSSVESNQSSGAFHHTNICTAANTNGGDILPPPFSGGGGGASGGVDDVGGGGGGGGTTSASSLTTTKAAAPNANLLLGMAPANNLTTVGQRESVVNASTMHQKMLEAASAISNSVMSSMPNPSTTNWPYSLNAQHLLGGIQMAASRPPHDLYTSILGGLQPAAVLKTESPNNGGMITTTSLPNGTSGHSSASSFAIDNFTIASSRLILCGFTAYIEQNLCGGGGGAGGMAVDGEESRVEIIKIPKISDAPLERIGLECVQSKYPELLQELFKKGPTDAFFLVKCWANMHFNFGDQHSSLFAVDSFYESSDKFDITVSTKVCSFGNEVVEKVEIYSPIDEEEEAKCSGVWHFRLEKSPMCEYMVRFISELKKLPQPSMMNSVLENFTVLQIVTDKQSNNTLMVIAFMFGVREDSNNVGEDGDDEMFTNIYRITE</sequence>
<feature type="compositionally biased region" description="Polar residues" evidence="8">
    <location>
        <begin position="199"/>
        <end position="226"/>
    </location>
</feature>
<dbReference type="FunFam" id="2.70.50.80:FF:000005">
    <property type="entry name" value="Transcription enhancer factor-like protein egl-44"/>
    <property type="match status" value="1"/>
</dbReference>
<accession>A0A914HKP9</accession>
<proteinExistence type="predicted"/>
<comment type="subcellular location">
    <subcellularLocation>
        <location evidence="1">Nucleus</location>
    </subcellularLocation>
</comment>
<dbReference type="GO" id="GO:0048568">
    <property type="term" value="P:embryonic organ development"/>
    <property type="evidence" value="ECO:0007669"/>
    <property type="project" value="TreeGrafter"/>
</dbReference>
<dbReference type="GO" id="GO:0000981">
    <property type="term" value="F:DNA-binding transcription factor activity, RNA polymerase II-specific"/>
    <property type="evidence" value="ECO:0007669"/>
    <property type="project" value="TreeGrafter"/>
</dbReference>
<dbReference type="Gene3D" id="6.10.20.40">
    <property type="entry name" value="TEA/ATTS domain"/>
    <property type="match status" value="1"/>
</dbReference>
<keyword evidence="4" id="KW-0238">DNA-binding</keyword>
<dbReference type="InterPro" id="IPR041086">
    <property type="entry name" value="YBD"/>
</dbReference>
<dbReference type="PROSITE" id="PS00554">
    <property type="entry name" value="TEA_1"/>
    <property type="match status" value="1"/>
</dbReference>
<evidence type="ECO:0000256" key="5">
    <source>
        <dbReference type="ARBA" id="ARBA00023163"/>
    </source>
</evidence>
<dbReference type="Pfam" id="PF01285">
    <property type="entry name" value="TEA"/>
    <property type="match status" value="1"/>
</dbReference>
<feature type="domain" description="TEA" evidence="9">
    <location>
        <begin position="109"/>
        <end position="185"/>
    </location>
</feature>
<organism evidence="10 11">
    <name type="scientific">Globodera rostochiensis</name>
    <name type="common">Golden nematode worm</name>
    <name type="synonym">Heterodera rostochiensis</name>
    <dbReference type="NCBI Taxonomy" id="31243"/>
    <lineage>
        <taxon>Eukaryota</taxon>
        <taxon>Metazoa</taxon>
        <taxon>Ecdysozoa</taxon>
        <taxon>Nematoda</taxon>
        <taxon>Chromadorea</taxon>
        <taxon>Rhabditida</taxon>
        <taxon>Tylenchina</taxon>
        <taxon>Tylenchomorpha</taxon>
        <taxon>Tylenchoidea</taxon>
        <taxon>Heteroderidae</taxon>
        <taxon>Heteroderinae</taxon>
        <taxon>Globodera</taxon>
    </lineage>
</organism>
<evidence type="ECO:0000256" key="7">
    <source>
        <dbReference type="PROSITE-ProRule" id="PRU00505"/>
    </source>
</evidence>
<feature type="region of interest" description="Disordered" evidence="8">
    <location>
        <begin position="181"/>
        <end position="246"/>
    </location>
</feature>
<name>A0A914HKP9_GLORO</name>
<dbReference type="SMART" id="SM00426">
    <property type="entry name" value="TEA"/>
    <property type="match status" value="1"/>
</dbReference>
<feature type="compositionally biased region" description="Basic residues" evidence="8">
    <location>
        <begin position="181"/>
        <end position="196"/>
    </location>
</feature>
<evidence type="ECO:0000256" key="8">
    <source>
        <dbReference type="SAM" id="MobiDB-lite"/>
    </source>
</evidence>
<dbReference type="PANTHER" id="PTHR11834:SF0">
    <property type="entry name" value="PROTEIN SCALLOPED"/>
    <property type="match status" value="1"/>
</dbReference>
<dbReference type="GO" id="GO:0000978">
    <property type="term" value="F:RNA polymerase II cis-regulatory region sequence-specific DNA binding"/>
    <property type="evidence" value="ECO:0007669"/>
    <property type="project" value="TreeGrafter"/>
</dbReference>
<evidence type="ECO:0000259" key="9">
    <source>
        <dbReference type="PROSITE" id="PS51088"/>
    </source>
</evidence>
<evidence type="ECO:0000313" key="11">
    <source>
        <dbReference type="WBParaSite" id="Gr19_v10_g2023.t1"/>
    </source>
</evidence>
<evidence type="ECO:0000256" key="3">
    <source>
        <dbReference type="ARBA" id="ARBA00023015"/>
    </source>
</evidence>
<dbReference type="GO" id="GO:0005634">
    <property type="term" value="C:nucleus"/>
    <property type="evidence" value="ECO:0007669"/>
    <property type="project" value="UniProtKB-SubCell"/>
</dbReference>
<evidence type="ECO:0000313" key="10">
    <source>
        <dbReference type="Proteomes" id="UP000887572"/>
    </source>
</evidence>
<keyword evidence="3" id="KW-0805">Transcription regulation</keyword>
<dbReference type="WBParaSite" id="Gr19_v10_g2023.t1">
    <property type="protein sequence ID" value="Gr19_v10_g2023.t1"/>
    <property type="gene ID" value="Gr19_v10_g2023"/>
</dbReference>
<dbReference type="Gene3D" id="2.70.50.80">
    <property type="match status" value="1"/>
</dbReference>